<keyword evidence="4" id="KW-1185">Reference proteome</keyword>
<dbReference type="InterPro" id="IPR036737">
    <property type="entry name" value="OmpA-like_sf"/>
</dbReference>
<dbReference type="PROSITE" id="PS51123">
    <property type="entry name" value="OMPA_2"/>
    <property type="match status" value="1"/>
</dbReference>
<comment type="caution">
    <text evidence="3">The sequence shown here is derived from an EMBL/GenBank/DDBJ whole genome shotgun (WGS) entry which is preliminary data.</text>
</comment>
<evidence type="ECO:0000313" key="3">
    <source>
        <dbReference type="EMBL" id="MDO7848201.1"/>
    </source>
</evidence>
<dbReference type="Gene3D" id="3.30.1330.60">
    <property type="entry name" value="OmpA-like domain"/>
    <property type="match status" value="1"/>
</dbReference>
<name>A0ABT9AEE7_9BACT</name>
<protein>
    <submittedName>
        <fullName evidence="3">OmpA family protein</fullName>
    </submittedName>
</protein>
<dbReference type="PANTHER" id="PTHR30329:SF21">
    <property type="entry name" value="LIPOPROTEIN YIAD-RELATED"/>
    <property type="match status" value="1"/>
</dbReference>
<gene>
    <name evidence="3" type="ORF">Q5H92_17675</name>
</gene>
<accession>A0ABT9AEE7</accession>
<dbReference type="InterPro" id="IPR006665">
    <property type="entry name" value="OmpA-like"/>
</dbReference>
<evidence type="ECO:0000256" key="1">
    <source>
        <dbReference type="PROSITE-ProRule" id="PRU00473"/>
    </source>
</evidence>
<dbReference type="SUPFAM" id="SSF103088">
    <property type="entry name" value="OmpA-like"/>
    <property type="match status" value="1"/>
</dbReference>
<dbReference type="InterPro" id="IPR050330">
    <property type="entry name" value="Bact_OuterMem_StrucFunc"/>
</dbReference>
<proteinExistence type="predicted"/>
<dbReference type="Proteomes" id="UP001167796">
    <property type="component" value="Unassembled WGS sequence"/>
</dbReference>
<evidence type="ECO:0000313" key="4">
    <source>
        <dbReference type="Proteomes" id="UP001167796"/>
    </source>
</evidence>
<dbReference type="CDD" id="cd07185">
    <property type="entry name" value="OmpA_C-like"/>
    <property type="match status" value="1"/>
</dbReference>
<sequence>MPTAPEAGAAQALPTTVNLVEQTLAVHGRVSHPGDSTRGFPGLDVVFRSLSSDSVLESRKSTTNARGEYNVAVTERPLYQVALMKDGLTIELLEVSLRHNRIDSLGVVQNFYLNYDEVEEEDMPIYQTFFDVNRATLKPEFLPRVDKFIKRFKDADSDSLAIIIEGHAEPGEVPNGHRKTEQYLMGIGWERARATCAYLEKNGVQASKLFVVSYGAQRPAAPNTTAEYRRFNRRVELKFSLLSYISKYRSGGFAPNLFGGRVFPYLQSSSSVNKYSGNKPAPTIRHLKRLPIK</sequence>
<keyword evidence="1" id="KW-0472">Membrane</keyword>
<dbReference type="PANTHER" id="PTHR30329">
    <property type="entry name" value="STATOR ELEMENT OF FLAGELLAR MOTOR COMPLEX"/>
    <property type="match status" value="1"/>
</dbReference>
<feature type="domain" description="OmpA-like" evidence="2">
    <location>
        <begin position="118"/>
        <end position="243"/>
    </location>
</feature>
<dbReference type="RefSeq" id="WP_305012881.1">
    <property type="nucleotide sequence ID" value="NZ_JAUQSX010000009.1"/>
</dbReference>
<organism evidence="3 4">
    <name type="scientific">Hymenobacter mellowenesis</name>
    <dbReference type="NCBI Taxonomy" id="3063995"/>
    <lineage>
        <taxon>Bacteria</taxon>
        <taxon>Pseudomonadati</taxon>
        <taxon>Bacteroidota</taxon>
        <taxon>Cytophagia</taxon>
        <taxon>Cytophagales</taxon>
        <taxon>Hymenobacteraceae</taxon>
        <taxon>Hymenobacter</taxon>
    </lineage>
</organism>
<dbReference type="EMBL" id="JAUQSX010000009">
    <property type="protein sequence ID" value="MDO7848201.1"/>
    <property type="molecule type" value="Genomic_DNA"/>
</dbReference>
<reference evidence="3" key="1">
    <citation type="submission" date="2023-07" db="EMBL/GenBank/DDBJ databases">
        <authorList>
            <person name="Kim M.K."/>
        </authorList>
    </citation>
    <scope>NUCLEOTIDE SEQUENCE</scope>
    <source>
        <strain evidence="3">M29</strain>
    </source>
</reference>
<dbReference type="Pfam" id="PF00691">
    <property type="entry name" value="OmpA"/>
    <property type="match status" value="1"/>
</dbReference>
<evidence type="ECO:0000259" key="2">
    <source>
        <dbReference type="PROSITE" id="PS51123"/>
    </source>
</evidence>